<evidence type="ECO:0000256" key="2">
    <source>
        <dbReference type="ARBA" id="ARBA00023136"/>
    </source>
</evidence>
<dbReference type="PANTHER" id="PTHR13005">
    <property type="entry name" value="CYSTEINE-RICH HYDROPHOBIC DOMAIN PROTEIN BRAIN X-LINKED PROTEIN"/>
    <property type="match status" value="1"/>
</dbReference>
<accession>A0A1J1HWF7</accession>
<evidence type="ECO:0000256" key="3">
    <source>
        <dbReference type="SAM" id="Phobius"/>
    </source>
</evidence>
<dbReference type="PANTHER" id="PTHR13005:SF4">
    <property type="entry name" value="CYSTEINE-RICH HYDROPHOBIC PROTEIN"/>
    <property type="match status" value="1"/>
</dbReference>
<name>A0A1J1HWF7_9DIPT</name>
<evidence type="ECO:0000256" key="1">
    <source>
        <dbReference type="ARBA" id="ARBA00004370"/>
    </source>
</evidence>
<proteinExistence type="predicted"/>
<organism evidence="5 6">
    <name type="scientific">Clunio marinus</name>
    <dbReference type="NCBI Taxonomy" id="568069"/>
    <lineage>
        <taxon>Eukaryota</taxon>
        <taxon>Metazoa</taxon>
        <taxon>Ecdysozoa</taxon>
        <taxon>Arthropoda</taxon>
        <taxon>Hexapoda</taxon>
        <taxon>Insecta</taxon>
        <taxon>Pterygota</taxon>
        <taxon>Neoptera</taxon>
        <taxon>Endopterygota</taxon>
        <taxon>Diptera</taxon>
        <taxon>Nematocera</taxon>
        <taxon>Chironomoidea</taxon>
        <taxon>Chironomidae</taxon>
        <taxon>Clunio</taxon>
    </lineage>
</organism>
<dbReference type="Pfam" id="PF10256">
    <property type="entry name" value="Erf4"/>
    <property type="match status" value="1"/>
</dbReference>
<gene>
    <name evidence="5" type="ORF">CLUMA_CG005495</name>
</gene>
<protein>
    <submittedName>
        <fullName evidence="5">CLUMA_CG005495, isoform A</fullName>
    </submittedName>
</protein>
<keyword evidence="3" id="KW-0812">Transmembrane</keyword>
<comment type="subcellular location">
    <subcellularLocation>
        <location evidence="1">Membrane</location>
    </subcellularLocation>
</comment>
<evidence type="ECO:0000313" key="6">
    <source>
        <dbReference type="Proteomes" id="UP000183832"/>
    </source>
</evidence>
<evidence type="ECO:0000313" key="5">
    <source>
        <dbReference type="EMBL" id="CRK91874.1"/>
    </source>
</evidence>
<feature type="transmembrane region" description="Helical" evidence="3">
    <location>
        <begin position="82"/>
        <end position="102"/>
    </location>
</feature>
<evidence type="ECO:0000259" key="4">
    <source>
        <dbReference type="Pfam" id="PF10256"/>
    </source>
</evidence>
<keyword evidence="3" id="KW-1133">Transmembrane helix</keyword>
<reference evidence="5 6" key="1">
    <citation type="submission" date="2015-04" db="EMBL/GenBank/DDBJ databases">
        <authorList>
            <person name="Syromyatnikov M.Y."/>
            <person name="Popov V.N."/>
        </authorList>
    </citation>
    <scope>NUCLEOTIDE SEQUENCE [LARGE SCALE GENOMIC DNA]</scope>
</reference>
<dbReference type="InterPro" id="IPR039735">
    <property type="entry name" value="CHIC1/2"/>
</dbReference>
<dbReference type="AlphaFoldDB" id="A0A1J1HWF7"/>
<dbReference type="OrthoDB" id="67682at2759"/>
<sequence length="164" mass="18846">MADFDAIIYVEDLSEDIPPETTEQDPIIVRGTGEVTIFGLSNRFNTEFPTQLISKIAPEEYTATISRINSVLKKNLPMNVKWLCFGCVCCCCSLGLSMWPVICLSKRTKTQINKLLDWENTNLYHKLGLRWSLKRMNCDNNTNSMLEYVLLLEFLPKIAIYRPD</sequence>
<dbReference type="EMBL" id="CVRI01000021">
    <property type="protein sequence ID" value="CRK91874.1"/>
    <property type="molecule type" value="Genomic_DNA"/>
</dbReference>
<feature type="domain" description="Golgin subfamily A member 7/ERF4" evidence="4">
    <location>
        <begin position="42"/>
        <end position="132"/>
    </location>
</feature>
<dbReference type="InterPro" id="IPR019383">
    <property type="entry name" value="Golgin_A_7/ERF4"/>
</dbReference>
<keyword evidence="2 3" id="KW-0472">Membrane</keyword>
<keyword evidence="6" id="KW-1185">Reference proteome</keyword>
<dbReference type="GO" id="GO:0016020">
    <property type="term" value="C:membrane"/>
    <property type="evidence" value="ECO:0007669"/>
    <property type="project" value="UniProtKB-SubCell"/>
</dbReference>
<dbReference type="Proteomes" id="UP000183832">
    <property type="component" value="Unassembled WGS sequence"/>
</dbReference>